<accession>A0A0W8F3B0</accession>
<evidence type="ECO:0000313" key="2">
    <source>
        <dbReference type="EMBL" id="KUG15353.1"/>
    </source>
</evidence>
<sequence length="59" mass="6789">MDTGGYPHLKRRARSPDSSYPWHSACDETCARIKKWNDSIVDAWNNTAEIIPIQKWSLA</sequence>
<dbReference type="AlphaFoldDB" id="A0A0W8F3B0"/>
<reference evidence="2" key="1">
    <citation type="journal article" date="2015" name="Proc. Natl. Acad. Sci. U.S.A.">
        <title>Networks of energetic and metabolic interactions define dynamics in microbial communities.</title>
        <authorList>
            <person name="Embree M."/>
            <person name="Liu J.K."/>
            <person name="Al-Bassam M.M."/>
            <person name="Zengler K."/>
        </authorList>
    </citation>
    <scope>NUCLEOTIDE SEQUENCE</scope>
</reference>
<proteinExistence type="predicted"/>
<evidence type="ECO:0000256" key="1">
    <source>
        <dbReference type="SAM" id="MobiDB-lite"/>
    </source>
</evidence>
<feature type="region of interest" description="Disordered" evidence="1">
    <location>
        <begin position="1"/>
        <end position="22"/>
    </location>
</feature>
<gene>
    <name evidence="2" type="ORF">ASZ90_014990</name>
</gene>
<protein>
    <submittedName>
        <fullName evidence="2">Uncharacterized protein</fullName>
    </submittedName>
</protein>
<dbReference type="EMBL" id="LNQE01001561">
    <property type="protein sequence ID" value="KUG15353.1"/>
    <property type="molecule type" value="Genomic_DNA"/>
</dbReference>
<name>A0A0W8F3B0_9ZZZZ</name>
<organism evidence="2">
    <name type="scientific">hydrocarbon metagenome</name>
    <dbReference type="NCBI Taxonomy" id="938273"/>
    <lineage>
        <taxon>unclassified sequences</taxon>
        <taxon>metagenomes</taxon>
        <taxon>ecological metagenomes</taxon>
    </lineage>
</organism>
<comment type="caution">
    <text evidence="2">The sequence shown here is derived from an EMBL/GenBank/DDBJ whole genome shotgun (WGS) entry which is preliminary data.</text>
</comment>